<name>A0ABN6RCA5_STRNI</name>
<sequence length="47" mass="4995">MNTFTDPRLRAAIADPLTRNGAIIETGTGSYRLASTPASTEQRTAAE</sequence>
<evidence type="ECO:0000313" key="2">
    <source>
        <dbReference type="Proteomes" id="UP001059597"/>
    </source>
</evidence>
<dbReference type="Proteomes" id="UP001059597">
    <property type="component" value="Plasmid SNP1"/>
</dbReference>
<evidence type="ECO:0000313" key="1">
    <source>
        <dbReference type="EMBL" id="BDM74675.1"/>
    </source>
</evidence>
<dbReference type="EMBL" id="AP026074">
    <property type="protein sequence ID" value="BDM74675.1"/>
    <property type="molecule type" value="Genomic_DNA"/>
</dbReference>
<keyword evidence="1" id="KW-0614">Plasmid</keyword>
<organism evidence="1 2">
    <name type="scientific">Streptomyces nigrescens</name>
    <dbReference type="NCBI Taxonomy" id="1920"/>
    <lineage>
        <taxon>Bacteria</taxon>
        <taxon>Bacillati</taxon>
        <taxon>Actinomycetota</taxon>
        <taxon>Actinomycetes</taxon>
        <taxon>Kitasatosporales</taxon>
        <taxon>Streptomycetaceae</taxon>
        <taxon>Streptomyces</taxon>
    </lineage>
</organism>
<keyword evidence="2" id="KW-1185">Reference proteome</keyword>
<reference evidence="1" key="1">
    <citation type="submission" date="2022-06" db="EMBL/GenBank/DDBJ databases">
        <title>Complete genome sequence of Streptomyces nigrescens HEK616.</title>
        <authorList>
            <person name="Asamizu S."/>
            <person name="Onaka H."/>
        </authorList>
    </citation>
    <scope>NUCLEOTIDE SEQUENCE</scope>
    <source>
        <strain evidence="1">HEK616</strain>
        <plasmid evidence="1">SNP1</plasmid>
    </source>
</reference>
<protein>
    <submittedName>
        <fullName evidence="1">Uncharacterized protein</fullName>
    </submittedName>
</protein>
<geneLocation type="plasmid" evidence="1 2">
    <name>SNP1</name>
</geneLocation>
<gene>
    <name evidence="1" type="ORF">HEK616_81620</name>
</gene>
<proteinExistence type="predicted"/>
<accession>A0ABN6RCA5</accession>